<dbReference type="RefSeq" id="WP_128625498.1">
    <property type="nucleotide sequence ID" value="NZ_ML133514.1"/>
</dbReference>
<reference evidence="1 2" key="1">
    <citation type="submission" date="2018-11" db="EMBL/GenBank/DDBJ databases">
        <title>Pseudaminobacter arsenicus sp. nov., an arsenic-resistant bacterium isolated from arsenic-rich aquifers.</title>
        <authorList>
            <person name="Mu Y."/>
        </authorList>
    </citation>
    <scope>NUCLEOTIDE SEQUENCE [LARGE SCALE GENOMIC DNA]</scope>
    <source>
        <strain evidence="1 2">CB3</strain>
    </source>
</reference>
<protein>
    <recommendedName>
        <fullName evidence="3">Sugar phosphate isomerase/epimerase</fullName>
    </recommendedName>
</protein>
<gene>
    <name evidence="1" type="ORF">EET67_21285</name>
</gene>
<evidence type="ECO:0000313" key="1">
    <source>
        <dbReference type="EMBL" id="RUM95825.1"/>
    </source>
</evidence>
<dbReference type="Proteomes" id="UP000281647">
    <property type="component" value="Unassembled WGS sequence"/>
</dbReference>
<evidence type="ECO:0000313" key="2">
    <source>
        <dbReference type="Proteomes" id="UP000281647"/>
    </source>
</evidence>
<dbReference type="AlphaFoldDB" id="A0A432V149"/>
<proteinExistence type="predicted"/>
<accession>A0A432V149</accession>
<dbReference type="EMBL" id="RKST01000030">
    <property type="protein sequence ID" value="RUM95825.1"/>
    <property type="molecule type" value="Genomic_DNA"/>
</dbReference>
<name>A0A432V149_9HYPH</name>
<sequence length="183" mass="19892">MQAQGVGSWIWDLRPWLGQPEQLITRARQHGVGSLLLQLPIEGGEIADLAKVQRLIDVLAAAGIVVRAVEGDPEMASAEGRANALERARIIRRFRQAGAGLHSVQYDIEPYLMAGHKHDPAAAWREWTKTIGQLAACLGAKVSVAVPFRMLDDLFGEGALLKAAGSISDIVVMAYRTDMDQVE</sequence>
<dbReference type="OrthoDB" id="7629567at2"/>
<evidence type="ECO:0008006" key="3">
    <source>
        <dbReference type="Google" id="ProtNLM"/>
    </source>
</evidence>
<keyword evidence="2" id="KW-1185">Reference proteome</keyword>
<comment type="caution">
    <text evidence="1">The sequence shown here is derived from an EMBL/GenBank/DDBJ whole genome shotgun (WGS) entry which is preliminary data.</text>
</comment>
<organism evidence="1 2">
    <name type="scientific">Borborobacter arsenicus</name>
    <dbReference type="NCBI Taxonomy" id="1851146"/>
    <lineage>
        <taxon>Bacteria</taxon>
        <taxon>Pseudomonadati</taxon>
        <taxon>Pseudomonadota</taxon>
        <taxon>Alphaproteobacteria</taxon>
        <taxon>Hyphomicrobiales</taxon>
        <taxon>Phyllobacteriaceae</taxon>
        <taxon>Borborobacter</taxon>
    </lineage>
</organism>